<evidence type="ECO:0000259" key="1">
    <source>
        <dbReference type="SMART" id="SM00829"/>
    </source>
</evidence>
<dbReference type="GO" id="GO:0005739">
    <property type="term" value="C:mitochondrion"/>
    <property type="evidence" value="ECO:0007669"/>
    <property type="project" value="TreeGrafter"/>
</dbReference>
<feature type="domain" description="Enoyl reductase (ER)" evidence="1">
    <location>
        <begin position="13"/>
        <end position="354"/>
    </location>
</feature>
<dbReference type="EMBL" id="JELW01000003">
    <property type="protein sequence ID" value="EXV03715.1"/>
    <property type="molecule type" value="Genomic_DNA"/>
</dbReference>
<dbReference type="InterPro" id="IPR011032">
    <property type="entry name" value="GroES-like_sf"/>
</dbReference>
<dbReference type="Proteomes" id="UP000030151">
    <property type="component" value="Unassembled WGS sequence"/>
</dbReference>
<proteinExistence type="predicted"/>
<dbReference type="InterPro" id="IPR020843">
    <property type="entry name" value="ER"/>
</dbReference>
<dbReference type="HOGENOM" id="CLU_026673_3_3_1"/>
<dbReference type="Gene3D" id="3.40.50.720">
    <property type="entry name" value="NAD(P)-binding Rossmann-like Domain"/>
    <property type="match status" value="1"/>
</dbReference>
<dbReference type="CDD" id="cd05289">
    <property type="entry name" value="MDR_like_2"/>
    <property type="match status" value="1"/>
</dbReference>
<name>A0A0A1V1I1_9HYPO</name>
<dbReference type="PANTHER" id="PTHR11695:SF294">
    <property type="entry name" value="RETICULON-4-INTERACTING PROTEIN 1, MITOCHONDRIAL"/>
    <property type="match status" value="1"/>
</dbReference>
<dbReference type="Gene3D" id="3.90.180.10">
    <property type="entry name" value="Medium-chain alcohol dehydrogenases, catalytic domain"/>
    <property type="match status" value="1"/>
</dbReference>
<accession>A0A0A1V1I1</accession>
<gene>
    <name evidence="2" type="ORF">X797_003514</name>
</gene>
<reference evidence="2 3" key="1">
    <citation type="submission" date="2014-02" db="EMBL/GenBank/DDBJ databases">
        <title>The genome sequence of the entomopathogenic fungus Metarhizium robertsii ARSEF 2575.</title>
        <authorList>
            <person name="Giuliano Garisto Donzelli B."/>
            <person name="Roe B.A."/>
            <person name="Macmil S.L."/>
            <person name="Krasnoff S.B."/>
            <person name="Gibson D.M."/>
        </authorList>
    </citation>
    <scope>NUCLEOTIDE SEQUENCE [LARGE SCALE GENOMIC DNA]</scope>
    <source>
        <strain evidence="2 3">ARSEF 2575</strain>
    </source>
</reference>
<organism evidence="2 3">
    <name type="scientific">Metarhizium robertsii</name>
    <dbReference type="NCBI Taxonomy" id="568076"/>
    <lineage>
        <taxon>Eukaryota</taxon>
        <taxon>Fungi</taxon>
        <taxon>Dikarya</taxon>
        <taxon>Ascomycota</taxon>
        <taxon>Pezizomycotina</taxon>
        <taxon>Sordariomycetes</taxon>
        <taxon>Hypocreomycetidae</taxon>
        <taxon>Hypocreales</taxon>
        <taxon>Clavicipitaceae</taxon>
        <taxon>Metarhizium</taxon>
    </lineage>
</organism>
<dbReference type="InterPro" id="IPR013154">
    <property type="entry name" value="ADH-like_N"/>
</dbReference>
<dbReference type="OrthoDB" id="9992527at2759"/>
<dbReference type="SUPFAM" id="SSF50129">
    <property type="entry name" value="GroES-like"/>
    <property type="match status" value="1"/>
</dbReference>
<dbReference type="eggNOG" id="KOG1198">
    <property type="taxonomic scope" value="Eukaryota"/>
</dbReference>
<evidence type="ECO:0000313" key="2">
    <source>
        <dbReference type="EMBL" id="EXV03715.1"/>
    </source>
</evidence>
<dbReference type="Pfam" id="PF13602">
    <property type="entry name" value="ADH_zinc_N_2"/>
    <property type="match status" value="1"/>
</dbReference>
<dbReference type="SUPFAM" id="SSF51735">
    <property type="entry name" value="NAD(P)-binding Rossmann-fold domains"/>
    <property type="match status" value="1"/>
</dbReference>
<comment type="caution">
    <text evidence="2">The sequence shown here is derived from an EMBL/GenBank/DDBJ whole genome shotgun (WGS) entry which is preliminary data.</text>
</comment>
<dbReference type="Pfam" id="PF08240">
    <property type="entry name" value="ADH_N"/>
    <property type="match status" value="1"/>
</dbReference>
<dbReference type="AlphaFoldDB" id="A0A0A1V1I1"/>
<dbReference type="InterPro" id="IPR050700">
    <property type="entry name" value="YIM1/Zinc_Alcohol_DH_Fams"/>
</dbReference>
<protein>
    <submittedName>
        <fullName evidence="2">Zinc-binding dehydrogenase</fullName>
    </submittedName>
</protein>
<sequence>MATMQSINTTAYSDPSGYQLSSLPKPEVSDPSDVVIQVHAASINPIDVKKAAGAMKMVLKDSFPYKVGYDCAGIVLAVGETVTRVKVGDEVYIRLPESHRGSWSQFAKCPESYVALKPASLSFEAAASLPLAAMTAFQALKKYNGSLAGKTVFVPAGLSGTGSYACQLAKNVFGAGKVITTVSTSKVARVPELLGQGVVDEIIDYTQANPAASIPAKSVDFMLDTTGQAMEFLSRMVPETGLVVSISTTPSGKQMQDAAVTRSSDSGKIPFVASTVLNTLDSMRKWRAKRWRVSYEYMFLDPSGADLDALREHVAAGKLKPVVGLTVKFEDIEAVRQAAMTSYQGKGGIGKTVIKMDVK</sequence>
<evidence type="ECO:0000313" key="3">
    <source>
        <dbReference type="Proteomes" id="UP000030151"/>
    </source>
</evidence>
<dbReference type="GO" id="GO:0016491">
    <property type="term" value="F:oxidoreductase activity"/>
    <property type="evidence" value="ECO:0007669"/>
    <property type="project" value="InterPro"/>
</dbReference>
<dbReference type="PANTHER" id="PTHR11695">
    <property type="entry name" value="ALCOHOL DEHYDROGENASE RELATED"/>
    <property type="match status" value="1"/>
</dbReference>
<dbReference type="SMART" id="SM00829">
    <property type="entry name" value="PKS_ER"/>
    <property type="match status" value="1"/>
</dbReference>
<dbReference type="InterPro" id="IPR036291">
    <property type="entry name" value="NAD(P)-bd_dom_sf"/>
</dbReference>